<evidence type="ECO:0000313" key="3">
    <source>
        <dbReference type="Proteomes" id="UP000318995"/>
    </source>
</evidence>
<feature type="signal peptide" evidence="1">
    <location>
        <begin position="1"/>
        <end position="22"/>
    </location>
</feature>
<dbReference type="EMBL" id="SJPH01000007">
    <property type="protein sequence ID" value="TWT42573.1"/>
    <property type="molecule type" value="Genomic_DNA"/>
</dbReference>
<name>A0A5C5VXA0_9BACT</name>
<keyword evidence="3" id="KW-1185">Reference proteome</keyword>
<sequence length="294" mass="31736" precursor="true">MRRNILAIAALAACMISGGAHGAELDAQLASASDMDSAIELCGYSNACCCNTGMPTVVFDVDFMFLKYNQSGGVQSSDAGEMIGNKGNAEFDFEFSPRFTLGVENCDGLGARVRYWYFDESAPTTGSGGFVAVDAYTFDAEIYKRVQIARSTFIEGFGGIRWSEFNLYDDTDLEWTVDGVGITTGLELSQYIRCNHRLYARSRLSVVAGDVFLADEGDLDDSTGMGFDNTSLQVELAAGYEGRTRIGRGVTLVYGAGAELQNWSDAAIKGDASDEAYLTDAGWSGFTFRLGAEY</sequence>
<gene>
    <name evidence="2" type="ORF">Pla111_28790</name>
</gene>
<dbReference type="RefSeq" id="WP_146575090.1">
    <property type="nucleotide sequence ID" value="NZ_SJPH01000007.1"/>
</dbReference>
<dbReference type="AlphaFoldDB" id="A0A5C5VXA0"/>
<protein>
    <submittedName>
        <fullName evidence="2">Uncharacterized protein</fullName>
    </submittedName>
</protein>
<reference evidence="2 3" key="1">
    <citation type="submission" date="2019-02" db="EMBL/GenBank/DDBJ databases">
        <title>Deep-cultivation of Planctomycetes and their phenomic and genomic characterization uncovers novel biology.</title>
        <authorList>
            <person name="Wiegand S."/>
            <person name="Jogler M."/>
            <person name="Boedeker C."/>
            <person name="Pinto D."/>
            <person name="Vollmers J."/>
            <person name="Rivas-Marin E."/>
            <person name="Kohn T."/>
            <person name="Peeters S.H."/>
            <person name="Heuer A."/>
            <person name="Rast P."/>
            <person name="Oberbeckmann S."/>
            <person name="Bunk B."/>
            <person name="Jeske O."/>
            <person name="Meyerdierks A."/>
            <person name="Storesund J.E."/>
            <person name="Kallscheuer N."/>
            <person name="Luecker S."/>
            <person name="Lage O.M."/>
            <person name="Pohl T."/>
            <person name="Merkel B.J."/>
            <person name="Hornburger P."/>
            <person name="Mueller R.-W."/>
            <person name="Bruemmer F."/>
            <person name="Labrenz M."/>
            <person name="Spormann A.M."/>
            <person name="Op Den Camp H."/>
            <person name="Overmann J."/>
            <person name="Amann R."/>
            <person name="Jetten M.S.M."/>
            <person name="Mascher T."/>
            <person name="Medema M.H."/>
            <person name="Devos D.P."/>
            <person name="Kaster A.-K."/>
            <person name="Ovreas L."/>
            <person name="Rohde M."/>
            <person name="Galperin M.Y."/>
            <person name="Jogler C."/>
        </authorList>
    </citation>
    <scope>NUCLEOTIDE SEQUENCE [LARGE SCALE GENOMIC DNA]</scope>
    <source>
        <strain evidence="2 3">Pla111</strain>
    </source>
</reference>
<comment type="caution">
    <text evidence="2">The sequence shown here is derived from an EMBL/GenBank/DDBJ whole genome shotgun (WGS) entry which is preliminary data.</text>
</comment>
<organism evidence="2 3">
    <name type="scientific">Botrimarina hoheduenensis</name>
    <dbReference type="NCBI Taxonomy" id="2528000"/>
    <lineage>
        <taxon>Bacteria</taxon>
        <taxon>Pseudomonadati</taxon>
        <taxon>Planctomycetota</taxon>
        <taxon>Planctomycetia</taxon>
        <taxon>Pirellulales</taxon>
        <taxon>Lacipirellulaceae</taxon>
        <taxon>Botrimarina</taxon>
    </lineage>
</organism>
<proteinExistence type="predicted"/>
<evidence type="ECO:0000256" key="1">
    <source>
        <dbReference type="SAM" id="SignalP"/>
    </source>
</evidence>
<keyword evidence="1" id="KW-0732">Signal</keyword>
<evidence type="ECO:0000313" key="2">
    <source>
        <dbReference type="EMBL" id="TWT42573.1"/>
    </source>
</evidence>
<feature type="chain" id="PRO_5022969916" evidence="1">
    <location>
        <begin position="23"/>
        <end position="294"/>
    </location>
</feature>
<accession>A0A5C5VXA0</accession>
<dbReference type="OrthoDB" id="258301at2"/>
<dbReference type="Proteomes" id="UP000318995">
    <property type="component" value="Unassembled WGS sequence"/>
</dbReference>